<comment type="subcellular location">
    <subcellularLocation>
        <location evidence="1 6">Cell membrane</location>
        <topology evidence="1 6">Multi-pass membrane protein</topology>
    </subcellularLocation>
</comment>
<evidence type="ECO:0000256" key="7">
    <source>
        <dbReference type="SAM" id="SignalP"/>
    </source>
</evidence>
<dbReference type="Pfam" id="PF08395">
    <property type="entry name" value="7tm_7"/>
    <property type="match status" value="1"/>
</dbReference>
<dbReference type="OrthoDB" id="10646249at2759"/>
<keyword evidence="3 6" id="KW-0812">Transmembrane</keyword>
<dbReference type="GO" id="GO:0005886">
    <property type="term" value="C:plasma membrane"/>
    <property type="evidence" value="ECO:0007669"/>
    <property type="project" value="UniProtKB-SubCell"/>
</dbReference>
<evidence type="ECO:0000256" key="1">
    <source>
        <dbReference type="ARBA" id="ARBA00004651"/>
    </source>
</evidence>
<evidence type="ECO:0000313" key="9">
    <source>
        <dbReference type="RefSeq" id="XP_052132801.1"/>
    </source>
</evidence>
<comment type="caution">
    <text evidence="6">Lacks conserved residue(s) required for the propagation of feature annotation.</text>
</comment>
<keyword evidence="7" id="KW-0732">Signal</keyword>
<dbReference type="GO" id="GO:0050909">
    <property type="term" value="P:sensory perception of taste"/>
    <property type="evidence" value="ECO:0007669"/>
    <property type="project" value="InterPro"/>
</dbReference>
<feature type="signal peptide" evidence="7">
    <location>
        <begin position="1"/>
        <end position="45"/>
    </location>
</feature>
<evidence type="ECO:0000313" key="8">
    <source>
        <dbReference type="Proteomes" id="UP000504606"/>
    </source>
</evidence>
<keyword evidence="4 6" id="KW-1133">Transmembrane helix</keyword>
<dbReference type="GO" id="GO:0007165">
    <property type="term" value="P:signal transduction"/>
    <property type="evidence" value="ECO:0007669"/>
    <property type="project" value="UniProtKB-KW"/>
</dbReference>
<protein>
    <recommendedName>
        <fullName evidence="6">Gustatory receptor</fullName>
    </recommendedName>
</protein>
<dbReference type="InterPro" id="IPR013604">
    <property type="entry name" value="7TM_chemorcpt"/>
</dbReference>
<feature type="non-terminal residue" evidence="9">
    <location>
        <position position="346"/>
    </location>
</feature>
<dbReference type="KEGG" id="foc:127752162"/>
<feature type="transmembrane region" description="Helical" evidence="6">
    <location>
        <begin position="220"/>
        <end position="244"/>
    </location>
</feature>
<proteinExistence type="inferred from homology"/>
<dbReference type="AlphaFoldDB" id="A0A9C6XB78"/>
<feature type="chain" id="PRO_5039176495" description="Gustatory receptor" evidence="7">
    <location>
        <begin position="46"/>
        <end position="346"/>
    </location>
</feature>
<keyword evidence="2 6" id="KW-1003">Cell membrane</keyword>
<dbReference type="Proteomes" id="UP000504606">
    <property type="component" value="Unplaced"/>
</dbReference>
<accession>A0A9C6XB78</accession>
<reference evidence="9" key="1">
    <citation type="submission" date="2025-08" db="UniProtKB">
        <authorList>
            <consortium name="RefSeq"/>
        </authorList>
    </citation>
    <scope>IDENTIFICATION</scope>
    <source>
        <tissue evidence="9">Whole organism</tissue>
    </source>
</reference>
<evidence type="ECO:0000256" key="3">
    <source>
        <dbReference type="ARBA" id="ARBA00022692"/>
    </source>
</evidence>
<keyword evidence="5 6" id="KW-0472">Membrane</keyword>
<comment type="function">
    <text evidence="6">Gustatory receptor which mediates acceptance or avoidance behavior, depending on its substrates.</text>
</comment>
<evidence type="ECO:0000256" key="2">
    <source>
        <dbReference type="ARBA" id="ARBA00022475"/>
    </source>
</evidence>
<gene>
    <name evidence="9" type="primary">LOC127752162</name>
</gene>
<keyword evidence="6" id="KW-0675">Receptor</keyword>
<sequence length="346" mass="38379">MPAAPAAAHALGPPPRPSGWVLHWARQWRALLALLSATGLNCTRGWPPRPSTGLRCYGALTLLLRTSQSTVVVVSMMKLSGDGISRYGLLLSIYEIITKCGATVVTQLVMLGRHDAVCRLTESMLLYGRVGSPSTGWGALALQLVGPAYGFSLLAMLSMTSFSVGAALDESRHIRGWLSKVAEQSLGAERSPATSHVEVLRELRVRQHFLHDLVLQQNSTFGWCFLCGLVHVLVESVVCMYLVVKYCRMRIHQVEIKSRLLMNPNFFLWGFLEIMMFSGMCVLGHLLSDIHDRIFCDIQGFIVSNPQLLCPTTDTELHGFAQQIQRQDNRPGMFGLLYFDLTTMKA</sequence>
<organism evidence="8 9">
    <name type="scientific">Frankliniella occidentalis</name>
    <name type="common">Western flower thrips</name>
    <name type="synonym">Euthrips occidentalis</name>
    <dbReference type="NCBI Taxonomy" id="133901"/>
    <lineage>
        <taxon>Eukaryota</taxon>
        <taxon>Metazoa</taxon>
        <taxon>Ecdysozoa</taxon>
        <taxon>Arthropoda</taxon>
        <taxon>Hexapoda</taxon>
        <taxon>Insecta</taxon>
        <taxon>Pterygota</taxon>
        <taxon>Neoptera</taxon>
        <taxon>Paraneoptera</taxon>
        <taxon>Thysanoptera</taxon>
        <taxon>Terebrantia</taxon>
        <taxon>Thripoidea</taxon>
        <taxon>Thripidae</taxon>
        <taxon>Frankliniella</taxon>
    </lineage>
</organism>
<name>A0A9C6XB78_FRAOC</name>
<evidence type="ECO:0000256" key="6">
    <source>
        <dbReference type="RuleBase" id="RU363108"/>
    </source>
</evidence>
<dbReference type="RefSeq" id="XP_052132801.1">
    <property type="nucleotide sequence ID" value="XM_052276841.1"/>
</dbReference>
<keyword evidence="8" id="KW-1185">Reference proteome</keyword>
<feature type="transmembrane region" description="Helical" evidence="6">
    <location>
        <begin position="265"/>
        <end position="287"/>
    </location>
</feature>
<evidence type="ECO:0000256" key="5">
    <source>
        <dbReference type="ARBA" id="ARBA00023136"/>
    </source>
</evidence>
<comment type="similarity">
    <text evidence="6">Belongs to the insect chemoreceptor superfamily. Gustatory receptor (GR) family.</text>
</comment>
<keyword evidence="6" id="KW-0807">Transducer</keyword>
<dbReference type="GeneID" id="127752162"/>
<evidence type="ECO:0000256" key="4">
    <source>
        <dbReference type="ARBA" id="ARBA00022989"/>
    </source>
</evidence>